<comment type="caution">
    <text evidence="4">The sequence shown here is derived from an EMBL/GenBank/DDBJ whole genome shotgun (WGS) entry which is preliminary data.</text>
</comment>
<dbReference type="Pfam" id="PF17656">
    <property type="entry name" value="ChapFlgA_N"/>
    <property type="match status" value="1"/>
</dbReference>
<keyword evidence="5" id="KW-1185">Reference proteome</keyword>
<protein>
    <recommendedName>
        <fullName evidence="6">Flagella basal body P-ring formation protein FlgA C-terminal domain-containing protein</fullName>
    </recommendedName>
</protein>
<gene>
    <name evidence="4" type="ORF">GRI72_12585</name>
</gene>
<dbReference type="RefSeq" id="WP_160734275.1">
    <property type="nucleotide sequence ID" value="NZ_CP139719.1"/>
</dbReference>
<feature type="domain" description="Flagella basal body P-ring formation protein FlgA SAF" evidence="2">
    <location>
        <begin position="105"/>
        <end position="164"/>
    </location>
</feature>
<accession>A0ABW9UXU9</accession>
<feature type="chain" id="PRO_5045263490" description="Flagella basal body P-ring formation protein FlgA C-terminal domain-containing protein" evidence="1">
    <location>
        <begin position="25"/>
        <end position="169"/>
    </location>
</feature>
<name>A0ABW9UXU9_9SPHN</name>
<evidence type="ECO:0000313" key="4">
    <source>
        <dbReference type="EMBL" id="MXO69656.1"/>
    </source>
</evidence>
<evidence type="ECO:0000259" key="2">
    <source>
        <dbReference type="Pfam" id="PF13144"/>
    </source>
</evidence>
<dbReference type="InterPro" id="IPR039246">
    <property type="entry name" value="Flagellar_FlgA"/>
</dbReference>
<keyword evidence="1" id="KW-0732">Signal</keyword>
<dbReference type="Pfam" id="PF13144">
    <property type="entry name" value="ChapFlgA"/>
    <property type="match status" value="1"/>
</dbReference>
<dbReference type="PANTHER" id="PTHR36307">
    <property type="entry name" value="FLAGELLA BASAL BODY P-RING FORMATION PROTEIN FLGA"/>
    <property type="match status" value="1"/>
</dbReference>
<feature type="signal peptide" evidence="1">
    <location>
        <begin position="1"/>
        <end position="24"/>
    </location>
</feature>
<evidence type="ECO:0000259" key="3">
    <source>
        <dbReference type="Pfam" id="PF17656"/>
    </source>
</evidence>
<dbReference type="InterPro" id="IPR017585">
    <property type="entry name" value="SAF_FlgA"/>
</dbReference>
<proteinExistence type="predicted"/>
<evidence type="ECO:0008006" key="6">
    <source>
        <dbReference type="Google" id="ProtNLM"/>
    </source>
</evidence>
<feature type="domain" description="FlgA N-terminal" evidence="3">
    <location>
        <begin position="55"/>
        <end position="95"/>
    </location>
</feature>
<organism evidence="4 5">
    <name type="scientific">Pelagerythrobacter marinus</name>
    <dbReference type="NCBI Taxonomy" id="538382"/>
    <lineage>
        <taxon>Bacteria</taxon>
        <taxon>Pseudomonadati</taxon>
        <taxon>Pseudomonadota</taxon>
        <taxon>Alphaproteobacteria</taxon>
        <taxon>Sphingomonadales</taxon>
        <taxon>Erythrobacteraceae</taxon>
        <taxon>Pelagerythrobacter</taxon>
    </lineage>
</organism>
<dbReference type="Proteomes" id="UP000444401">
    <property type="component" value="Unassembled WGS sequence"/>
</dbReference>
<dbReference type="Gene3D" id="2.30.30.760">
    <property type="match status" value="1"/>
</dbReference>
<dbReference type="PANTHER" id="PTHR36307:SF1">
    <property type="entry name" value="FLAGELLA BASAL BODY P-RING FORMATION PROTEIN FLGA"/>
    <property type="match status" value="1"/>
</dbReference>
<sequence>MRPIRTILALGAAGAIAVAAPTLAAGFHDLSSIDRAVERFTGAPLGSEGGARTPVDRRLKLAQCPTPVALEWYGSGNRTVLVRCPVSGGWRLFVPIAASQAAAPARPVIARGEMVSIAVQGSGFTVSRQGEALEAGAVGDWIRVRPAGEKREAIRARVIQPGRVGMDLP</sequence>
<evidence type="ECO:0000313" key="5">
    <source>
        <dbReference type="Proteomes" id="UP000444401"/>
    </source>
</evidence>
<reference evidence="4 5" key="1">
    <citation type="submission" date="2019-12" db="EMBL/GenBank/DDBJ databases">
        <title>Genomic-based taxomic classification of the family Erythrobacteraceae.</title>
        <authorList>
            <person name="Xu L."/>
        </authorList>
    </citation>
    <scope>NUCLEOTIDE SEQUENCE [LARGE SCALE GENOMIC DNA]</scope>
    <source>
        <strain evidence="4 5">H32</strain>
    </source>
</reference>
<dbReference type="InterPro" id="IPR041231">
    <property type="entry name" value="FlgA_N"/>
</dbReference>
<dbReference type="EMBL" id="WTYO01000006">
    <property type="protein sequence ID" value="MXO69656.1"/>
    <property type="molecule type" value="Genomic_DNA"/>
</dbReference>
<evidence type="ECO:0000256" key="1">
    <source>
        <dbReference type="SAM" id="SignalP"/>
    </source>
</evidence>